<dbReference type="PANTHER" id="PTHR46832">
    <property type="entry name" value="5'-METHYLTHIOADENOSINE/S-ADENOSYLHOMOCYSTEINE NUCLEOSIDASE"/>
    <property type="match status" value="1"/>
</dbReference>
<gene>
    <name evidence="3" type="ORF">OUY22_22070</name>
</gene>
<comment type="caution">
    <text evidence="3">The sequence shown here is derived from an EMBL/GenBank/DDBJ whole genome shotgun (WGS) entry which is preliminary data.</text>
</comment>
<dbReference type="EMBL" id="JAPNNL010000093">
    <property type="protein sequence ID" value="MDA0636117.1"/>
    <property type="molecule type" value="Genomic_DNA"/>
</dbReference>
<dbReference type="Proteomes" id="UP001144036">
    <property type="component" value="Unassembled WGS sequence"/>
</dbReference>
<dbReference type="PANTHER" id="PTHR46832:SF1">
    <property type="entry name" value="5'-METHYLTHIOADENOSINE_S-ADENOSYLHOMOCYSTEINE NUCLEOSIDASE"/>
    <property type="match status" value="1"/>
</dbReference>
<dbReference type="Pfam" id="PF01048">
    <property type="entry name" value="PNP_UDP_1"/>
    <property type="match status" value="1"/>
</dbReference>
<feature type="domain" description="Effector-associated" evidence="2">
    <location>
        <begin position="264"/>
        <end position="343"/>
    </location>
</feature>
<dbReference type="InterPro" id="IPR035994">
    <property type="entry name" value="Nucleoside_phosphorylase_sf"/>
</dbReference>
<dbReference type="Pfam" id="PF19956">
    <property type="entry name" value="EAD2"/>
    <property type="match status" value="1"/>
</dbReference>
<name>A0ABT4SG03_9ACTN</name>
<keyword evidence="4" id="KW-1185">Reference proteome</keyword>
<proteinExistence type="predicted"/>
<evidence type="ECO:0000259" key="1">
    <source>
        <dbReference type="Pfam" id="PF01048"/>
    </source>
</evidence>
<evidence type="ECO:0008006" key="5">
    <source>
        <dbReference type="Google" id="ProtNLM"/>
    </source>
</evidence>
<dbReference type="Gene3D" id="3.40.50.1580">
    <property type="entry name" value="Nucleoside phosphorylase domain"/>
    <property type="match status" value="1"/>
</dbReference>
<organism evidence="3 4">
    <name type="scientific">Nonomuraea corallina</name>
    <dbReference type="NCBI Taxonomy" id="2989783"/>
    <lineage>
        <taxon>Bacteria</taxon>
        <taxon>Bacillati</taxon>
        <taxon>Actinomycetota</taxon>
        <taxon>Actinomycetes</taxon>
        <taxon>Streptosporangiales</taxon>
        <taxon>Streptosporangiaceae</taxon>
        <taxon>Nonomuraea</taxon>
    </lineage>
</organism>
<dbReference type="RefSeq" id="WP_270156978.1">
    <property type="nucleotide sequence ID" value="NZ_JAPNNL010000093.1"/>
</dbReference>
<evidence type="ECO:0000313" key="4">
    <source>
        <dbReference type="Proteomes" id="UP001144036"/>
    </source>
</evidence>
<accession>A0ABT4SG03</accession>
<dbReference type="InterPro" id="IPR000845">
    <property type="entry name" value="Nucleoside_phosphorylase_d"/>
</dbReference>
<evidence type="ECO:0000259" key="2">
    <source>
        <dbReference type="Pfam" id="PF19956"/>
    </source>
</evidence>
<evidence type="ECO:0000313" key="3">
    <source>
        <dbReference type="EMBL" id="MDA0636117.1"/>
    </source>
</evidence>
<feature type="domain" description="Nucleoside phosphorylase" evidence="1">
    <location>
        <begin position="2"/>
        <end position="245"/>
    </location>
</feature>
<dbReference type="InterPro" id="IPR045431">
    <property type="entry name" value="EAD2"/>
</dbReference>
<protein>
    <recommendedName>
        <fullName evidence="5">Nucleoside phosphorylase domain-containing protein</fullName>
    </recommendedName>
</protein>
<sequence length="350" mass="37056">MIGVITALPVEAAALQHALGPVEPVRADGDGNHYLMARLACGDVVITSLAATSNVVAADACAHLVRSFPRIRAVIMCGIALGVPQHGVRLGDVVVGTGGVVHYSHRRVTDDGGTLRGHTLVPSPLLLRAVNDLRVAELKGERPWERWLTPLPGFESPGGEVRVFHGAIGSGDELLRSAARRDELAREHGVLAMEMEGAGTASSAWLGGRECLVVRGVSDHGDAAKNDDWHRPAATAAAAYTRALLEALPPAARERRPLSLLDLVEVMERVGALRTPAGRDDVLLLLGPDISGRVRQSDSARSALLSLARVCAEYDDGLGRLQEVVERLDGRDSAPVRELAAAIAGYRAQS</sequence>
<dbReference type="SUPFAM" id="SSF53167">
    <property type="entry name" value="Purine and uridine phosphorylases"/>
    <property type="match status" value="1"/>
</dbReference>
<reference evidence="3" key="1">
    <citation type="submission" date="2022-11" db="EMBL/GenBank/DDBJ databases">
        <title>Nonomuraea corallina sp. nov., a new species of the genus Nonomuraea isolated from sea side sediment in Thai sea.</title>
        <authorList>
            <person name="Ngamcharungchit C."/>
            <person name="Matsumoto A."/>
            <person name="Suriyachadkun C."/>
            <person name="Panbangred W."/>
            <person name="Inahashi Y."/>
            <person name="Intra B."/>
        </authorList>
    </citation>
    <scope>NUCLEOTIDE SEQUENCE</scope>
    <source>
        <strain evidence="3">MCN248</strain>
    </source>
</reference>